<dbReference type="SUPFAM" id="SSF89550">
    <property type="entry name" value="PHP domain-like"/>
    <property type="match status" value="1"/>
</dbReference>
<dbReference type="Proteomes" id="UP001319827">
    <property type="component" value="Chromosome"/>
</dbReference>
<dbReference type="InterPro" id="IPR016195">
    <property type="entry name" value="Pol/histidinol_Pase-like"/>
</dbReference>
<dbReference type="Gene3D" id="3.20.20.140">
    <property type="entry name" value="Metal-dependent hydrolases"/>
    <property type="match status" value="1"/>
</dbReference>
<name>A0ABM8HUF0_9BACT</name>
<evidence type="ECO:0000259" key="1">
    <source>
        <dbReference type="Pfam" id="PF01636"/>
    </source>
</evidence>
<feature type="domain" description="Aminoglycoside phosphotransferase" evidence="1">
    <location>
        <begin position="239"/>
        <end position="428"/>
    </location>
</feature>
<dbReference type="InterPro" id="IPR052018">
    <property type="entry name" value="PHP_domain"/>
</dbReference>
<dbReference type="PANTHER" id="PTHR42924">
    <property type="entry name" value="EXONUCLEASE"/>
    <property type="match status" value="1"/>
</dbReference>
<proteinExistence type="predicted"/>
<dbReference type="InterPro" id="IPR011009">
    <property type="entry name" value="Kinase-like_dom_sf"/>
</dbReference>
<dbReference type="RefSeq" id="WP_221251537.1">
    <property type="nucleotide sequence ID" value="NZ_AP024355.1"/>
</dbReference>
<reference evidence="2 3" key="1">
    <citation type="journal article" date="2016" name="C (Basel)">
        <title>Selective Growth of and Electricity Production by Marine Exoelectrogenic Bacteria in Self-Aggregated Hydrogel of Microbially Reduced Graphene Oxide.</title>
        <authorList>
            <person name="Yoshida N."/>
            <person name="Goto Y."/>
            <person name="Miyata Y."/>
        </authorList>
    </citation>
    <scope>NUCLEOTIDE SEQUENCE [LARGE SCALE GENOMIC DNA]</scope>
    <source>
        <strain evidence="2 3">NIT-T3</strain>
    </source>
</reference>
<dbReference type="Pfam" id="PF01636">
    <property type="entry name" value="APH"/>
    <property type="match status" value="1"/>
</dbReference>
<evidence type="ECO:0000313" key="2">
    <source>
        <dbReference type="EMBL" id="BCR04115.1"/>
    </source>
</evidence>
<dbReference type="InterPro" id="IPR002575">
    <property type="entry name" value="Aminoglycoside_PTrfase"/>
</dbReference>
<dbReference type="Gene3D" id="3.90.1200.10">
    <property type="match status" value="1"/>
</dbReference>
<dbReference type="CDD" id="cd07432">
    <property type="entry name" value="PHP_HisPPase"/>
    <property type="match status" value="1"/>
</dbReference>
<dbReference type="PANTHER" id="PTHR42924:SF3">
    <property type="entry name" value="POLYMERASE_HISTIDINOL PHOSPHATASE N-TERMINAL DOMAIN-CONTAINING PROTEIN"/>
    <property type="match status" value="1"/>
</dbReference>
<reference evidence="2 3" key="2">
    <citation type="journal article" date="2021" name="Int. J. Syst. Evol. Microbiol.">
        <title>Isolation and Polyphasic Characterization of Desulfuromonas versatilis sp. Nov., an Electrogenic Bacteria Capable of Versatile Metabolism Isolated from a Graphene Oxide-Reducing Enrichment Culture.</title>
        <authorList>
            <person name="Xie L."/>
            <person name="Yoshida N."/>
            <person name="Ishii S."/>
            <person name="Meng L."/>
        </authorList>
    </citation>
    <scope>NUCLEOTIDE SEQUENCE [LARGE SCALE GENOMIC DNA]</scope>
    <source>
        <strain evidence="2 3">NIT-T3</strain>
    </source>
</reference>
<gene>
    <name evidence="2" type="ORF">DESUT3_11840</name>
</gene>
<sequence>MLIEMHCHTREHSACSHIGALELIERVFAKGLQGVVFTDHHFLWDPLELARLRRQAGVPDHFLILSGQETCSAELGDVLIYGARETFARGTPLARIRQSAPDAALVWAHPYRKQRLPTAAKLNHPLLDAIEIFNSNHTVRENSRGLCDWHRHRFTAIAGTDTHGADYAGLYPTIFDHPVKTIDELALEIRRGRCRPFFKEIPRAGSKSQVTEVTFGAKGQDEVRERIIIQTLDSSYKWRSAERAHKIMAAIAAQGFSEGRFRVPRAIDEDPATRTLIQQGLRGKSLFDKLLKAPVEDGQHFVRLAACWLARLHNGRLQLTPAGEFAEREQKRLENYVKRFREIDHPHTRRAEEIMERIAAEEQRLGVEQPELLIQGHGDYHPKNIFIGQDNLDNPNTLFVAAIDFESSFRLPPAFDVGCFLAQFRNQFFRHPQVLENCPEAVFLDAYLEHRETPAADFLRQVELYRARTNLGIAAFLIKVGLGDSADLWRVLVEAEQALTMVDGASSGQLPEAGAG</sequence>
<organism evidence="2 3">
    <name type="scientific">Desulfuromonas versatilis</name>
    <dbReference type="NCBI Taxonomy" id="2802975"/>
    <lineage>
        <taxon>Bacteria</taxon>
        <taxon>Pseudomonadati</taxon>
        <taxon>Thermodesulfobacteriota</taxon>
        <taxon>Desulfuromonadia</taxon>
        <taxon>Desulfuromonadales</taxon>
        <taxon>Desulfuromonadaceae</taxon>
        <taxon>Desulfuromonas</taxon>
    </lineage>
</organism>
<keyword evidence="3" id="KW-1185">Reference proteome</keyword>
<protein>
    <submittedName>
        <fullName evidence="2">Phosphotransferase</fullName>
    </submittedName>
</protein>
<dbReference type="SUPFAM" id="SSF56112">
    <property type="entry name" value="Protein kinase-like (PK-like)"/>
    <property type="match status" value="1"/>
</dbReference>
<accession>A0ABM8HUF0</accession>
<evidence type="ECO:0000313" key="3">
    <source>
        <dbReference type="Proteomes" id="UP001319827"/>
    </source>
</evidence>
<dbReference type="EMBL" id="AP024355">
    <property type="protein sequence ID" value="BCR04115.1"/>
    <property type="molecule type" value="Genomic_DNA"/>
</dbReference>